<dbReference type="Proteomes" id="UP001148662">
    <property type="component" value="Unassembled WGS sequence"/>
</dbReference>
<reference evidence="1" key="1">
    <citation type="submission" date="2022-07" db="EMBL/GenBank/DDBJ databases">
        <title>Genome Sequence of Phlebia brevispora.</title>
        <authorList>
            <person name="Buettner E."/>
        </authorList>
    </citation>
    <scope>NUCLEOTIDE SEQUENCE</scope>
    <source>
        <strain evidence="1">MPL23</strain>
    </source>
</reference>
<evidence type="ECO:0000313" key="2">
    <source>
        <dbReference type="Proteomes" id="UP001148662"/>
    </source>
</evidence>
<proteinExistence type="predicted"/>
<keyword evidence="2" id="KW-1185">Reference proteome</keyword>
<gene>
    <name evidence="1" type="ORF">NM688_g8791</name>
</gene>
<sequence>MFAKPLQRWARSLATAAAEYPFSKEVLLPPAPPKPVAAPLHQGKGLMQYLSETLPTPDKQKLFATYFSKRHPDRIFPGTVLAVTLNHAPTSFTGVVTNIRRRGMDTSFVLRNVINRTDHPAAEGSWNEEGEVVLPEGRAREDDSHFSASTVLDLMLYTWQTELVLSLAAVGGLGRNPAGETSIIKAWDLASIPSNAVSLPSG</sequence>
<name>A0ACC1RQN4_9APHY</name>
<organism evidence="1 2">
    <name type="scientific">Phlebia brevispora</name>
    <dbReference type="NCBI Taxonomy" id="194682"/>
    <lineage>
        <taxon>Eukaryota</taxon>
        <taxon>Fungi</taxon>
        <taxon>Dikarya</taxon>
        <taxon>Basidiomycota</taxon>
        <taxon>Agaricomycotina</taxon>
        <taxon>Agaricomycetes</taxon>
        <taxon>Polyporales</taxon>
        <taxon>Meruliaceae</taxon>
        <taxon>Phlebia</taxon>
    </lineage>
</organism>
<comment type="caution">
    <text evidence="1">The sequence shown here is derived from an EMBL/GenBank/DDBJ whole genome shotgun (WGS) entry which is preliminary data.</text>
</comment>
<protein>
    <submittedName>
        <fullName evidence="1">Uncharacterized protein</fullName>
    </submittedName>
</protein>
<evidence type="ECO:0000313" key="1">
    <source>
        <dbReference type="EMBL" id="KAJ3523021.1"/>
    </source>
</evidence>
<accession>A0ACC1RQN4</accession>
<dbReference type="EMBL" id="JANHOG010002477">
    <property type="protein sequence ID" value="KAJ3523021.1"/>
    <property type="molecule type" value="Genomic_DNA"/>
</dbReference>